<evidence type="ECO:0000256" key="10">
    <source>
        <dbReference type="SAM" id="MobiDB-lite"/>
    </source>
</evidence>
<dbReference type="InterPro" id="IPR008271">
    <property type="entry name" value="Ser/Thr_kinase_AS"/>
</dbReference>
<evidence type="ECO:0000256" key="2">
    <source>
        <dbReference type="ARBA" id="ARBA00022527"/>
    </source>
</evidence>
<dbReference type="PANTHER" id="PTHR47634:SF9">
    <property type="entry name" value="PROTEIN KINASE DOMAIN-CONTAINING PROTEIN-RELATED"/>
    <property type="match status" value="1"/>
</dbReference>
<name>A0A6J8DJW9_MYTCO</name>
<dbReference type="GO" id="GO:0050684">
    <property type="term" value="P:regulation of mRNA processing"/>
    <property type="evidence" value="ECO:0007669"/>
    <property type="project" value="TreeGrafter"/>
</dbReference>
<feature type="binding site" evidence="9">
    <location>
        <position position="111"/>
    </location>
    <ligand>
        <name>ATP</name>
        <dbReference type="ChEBI" id="CHEBI:30616"/>
    </ligand>
</feature>
<evidence type="ECO:0000313" key="13">
    <source>
        <dbReference type="Proteomes" id="UP000507470"/>
    </source>
</evidence>
<feature type="region of interest" description="Disordered" evidence="10">
    <location>
        <begin position="1"/>
        <end position="66"/>
    </location>
</feature>
<reference evidence="12 13" key="1">
    <citation type="submission" date="2020-06" db="EMBL/GenBank/DDBJ databases">
        <authorList>
            <person name="Li R."/>
            <person name="Bekaert M."/>
        </authorList>
    </citation>
    <scope>NUCLEOTIDE SEQUENCE [LARGE SCALE GENOMIC DNA]</scope>
    <source>
        <strain evidence="13">wild</strain>
    </source>
</reference>
<accession>A0A6J8DJW9</accession>
<feature type="region of interest" description="Disordered" evidence="10">
    <location>
        <begin position="249"/>
        <end position="281"/>
    </location>
</feature>
<dbReference type="PANTHER" id="PTHR47634">
    <property type="entry name" value="PROTEIN KINASE DOMAIN-CONTAINING PROTEIN-RELATED"/>
    <property type="match status" value="1"/>
</dbReference>
<comment type="catalytic activity">
    <reaction evidence="8">
        <text>L-seryl-[protein] + ATP = O-phospho-L-seryl-[protein] + ADP + H(+)</text>
        <dbReference type="Rhea" id="RHEA:17989"/>
        <dbReference type="Rhea" id="RHEA-COMP:9863"/>
        <dbReference type="Rhea" id="RHEA-COMP:11604"/>
        <dbReference type="ChEBI" id="CHEBI:15378"/>
        <dbReference type="ChEBI" id="CHEBI:29999"/>
        <dbReference type="ChEBI" id="CHEBI:30616"/>
        <dbReference type="ChEBI" id="CHEBI:83421"/>
        <dbReference type="ChEBI" id="CHEBI:456216"/>
        <dbReference type="EC" id="2.7.11.1"/>
    </reaction>
</comment>
<dbReference type="Gene3D" id="1.10.510.10">
    <property type="entry name" value="Transferase(Phosphotransferase) domain 1"/>
    <property type="match status" value="2"/>
</dbReference>
<dbReference type="Proteomes" id="UP000507470">
    <property type="component" value="Unassembled WGS sequence"/>
</dbReference>
<feature type="compositionally biased region" description="Acidic residues" evidence="10">
    <location>
        <begin position="43"/>
        <end position="62"/>
    </location>
</feature>
<dbReference type="InterPro" id="IPR000719">
    <property type="entry name" value="Prot_kinase_dom"/>
</dbReference>
<evidence type="ECO:0000256" key="5">
    <source>
        <dbReference type="ARBA" id="ARBA00022777"/>
    </source>
</evidence>
<evidence type="ECO:0000256" key="4">
    <source>
        <dbReference type="ARBA" id="ARBA00022741"/>
    </source>
</evidence>
<dbReference type="AlphaFoldDB" id="A0A6J8DJW9"/>
<keyword evidence="3 12" id="KW-0808">Transferase</keyword>
<dbReference type="PROSITE" id="PS50011">
    <property type="entry name" value="PROTEIN_KINASE_DOM"/>
    <property type="match status" value="1"/>
</dbReference>
<evidence type="ECO:0000256" key="7">
    <source>
        <dbReference type="ARBA" id="ARBA00047899"/>
    </source>
</evidence>
<feature type="compositionally biased region" description="Low complexity" evidence="10">
    <location>
        <begin position="333"/>
        <end position="377"/>
    </location>
</feature>
<evidence type="ECO:0000256" key="6">
    <source>
        <dbReference type="ARBA" id="ARBA00022840"/>
    </source>
</evidence>
<feature type="domain" description="Protein kinase" evidence="11">
    <location>
        <begin position="82"/>
        <end position="718"/>
    </location>
</feature>
<dbReference type="GO" id="GO:0005737">
    <property type="term" value="C:cytoplasm"/>
    <property type="evidence" value="ECO:0007669"/>
    <property type="project" value="TreeGrafter"/>
</dbReference>
<organism evidence="12 13">
    <name type="scientific">Mytilus coruscus</name>
    <name type="common">Sea mussel</name>
    <dbReference type="NCBI Taxonomy" id="42192"/>
    <lineage>
        <taxon>Eukaryota</taxon>
        <taxon>Metazoa</taxon>
        <taxon>Spiralia</taxon>
        <taxon>Lophotrochozoa</taxon>
        <taxon>Mollusca</taxon>
        <taxon>Bivalvia</taxon>
        <taxon>Autobranchia</taxon>
        <taxon>Pteriomorphia</taxon>
        <taxon>Mytilida</taxon>
        <taxon>Mytiloidea</taxon>
        <taxon>Mytilidae</taxon>
        <taxon>Mytilinae</taxon>
        <taxon>Mytilus</taxon>
    </lineage>
</organism>
<gene>
    <name evidence="12" type="ORF">MCOR_41249</name>
</gene>
<dbReference type="EC" id="2.7.11.1" evidence="1"/>
<feature type="compositionally biased region" description="Basic and acidic residues" evidence="10">
    <location>
        <begin position="406"/>
        <end position="435"/>
    </location>
</feature>
<feature type="compositionally biased region" description="Polar residues" evidence="10">
    <location>
        <begin position="525"/>
        <end position="541"/>
    </location>
</feature>
<dbReference type="InterPro" id="IPR051334">
    <property type="entry name" value="SRPK"/>
</dbReference>
<evidence type="ECO:0000259" key="11">
    <source>
        <dbReference type="PROSITE" id="PS50011"/>
    </source>
</evidence>
<dbReference type="SMART" id="SM00220">
    <property type="entry name" value="S_TKc"/>
    <property type="match status" value="1"/>
</dbReference>
<protein>
    <recommendedName>
        <fullName evidence="1">non-specific serine/threonine protein kinase</fullName>
        <ecNumber evidence="1">2.7.11.1</ecNumber>
    </recommendedName>
</protein>
<evidence type="ECO:0000256" key="1">
    <source>
        <dbReference type="ARBA" id="ARBA00012513"/>
    </source>
</evidence>
<feature type="compositionally biased region" description="Basic and acidic residues" evidence="10">
    <location>
        <begin position="25"/>
        <end position="42"/>
    </location>
</feature>
<keyword evidence="4 9" id="KW-0547">Nucleotide-binding</keyword>
<dbReference type="InterPro" id="IPR011009">
    <property type="entry name" value="Kinase-like_dom_sf"/>
</dbReference>
<keyword evidence="13" id="KW-1185">Reference proteome</keyword>
<dbReference type="PROSITE" id="PS00107">
    <property type="entry name" value="PROTEIN_KINASE_ATP"/>
    <property type="match status" value="1"/>
</dbReference>
<keyword evidence="5" id="KW-0418">Kinase</keyword>
<dbReference type="EMBL" id="CACVKT020007423">
    <property type="protein sequence ID" value="CAC5407812.1"/>
    <property type="molecule type" value="Genomic_DNA"/>
</dbReference>
<dbReference type="PROSITE" id="PS00108">
    <property type="entry name" value="PROTEIN_KINASE_ST"/>
    <property type="match status" value="1"/>
</dbReference>
<comment type="catalytic activity">
    <reaction evidence="7">
        <text>L-threonyl-[protein] + ATP = O-phospho-L-threonyl-[protein] + ADP + H(+)</text>
        <dbReference type="Rhea" id="RHEA:46608"/>
        <dbReference type="Rhea" id="RHEA-COMP:11060"/>
        <dbReference type="Rhea" id="RHEA-COMP:11605"/>
        <dbReference type="ChEBI" id="CHEBI:15378"/>
        <dbReference type="ChEBI" id="CHEBI:30013"/>
        <dbReference type="ChEBI" id="CHEBI:30616"/>
        <dbReference type="ChEBI" id="CHEBI:61977"/>
        <dbReference type="ChEBI" id="CHEBI:456216"/>
        <dbReference type="EC" id="2.7.11.1"/>
    </reaction>
</comment>
<dbReference type="GO" id="GO:0005634">
    <property type="term" value="C:nucleus"/>
    <property type="evidence" value="ECO:0007669"/>
    <property type="project" value="TreeGrafter"/>
</dbReference>
<dbReference type="GO" id="GO:0004674">
    <property type="term" value="F:protein serine/threonine kinase activity"/>
    <property type="evidence" value="ECO:0007669"/>
    <property type="project" value="UniProtKB-KW"/>
</dbReference>
<evidence type="ECO:0000313" key="12">
    <source>
        <dbReference type="EMBL" id="CAC5407812.1"/>
    </source>
</evidence>
<feature type="compositionally biased region" description="Polar residues" evidence="10">
    <location>
        <begin position="486"/>
        <end position="501"/>
    </location>
</feature>
<dbReference type="SUPFAM" id="SSF56112">
    <property type="entry name" value="Protein kinase-like (PK-like)"/>
    <property type="match status" value="1"/>
</dbReference>
<dbReference type="Gene3D" id="3.30.200.20">
    <property type="entry name" value="Phosphorylase Kinase, domain 1"/>
    <property type="match status" value="1"/>
</dbReference>
<evidence type="ECO:0000256" key="8">
    <source>
        <dbReference type="ARBA" id="ARBA00048679"/>
    </source>
</evidence>
<sequence length="721" mass="81275">MSSKIPRKALVLQAKKKRSKAKSRFKTDEKKRSSEAPQNKEPEYEEEEEILGSDDDEQEDPSDYEKGGYHPVKIGDLFNNKYHVIRKLGWGHFSTVWLCWDMSCKRFVALKVVKSAQHYTETALDEIKLLKCVRESDESDDYRERTVQLLDDFKISGINGTHVCMVFEVLGNNLLKLIIRSNYQGIPVRNVKSIIKQVLQGLHYLHVKCKIIHTDIKPENVLMCVDDTHVRKLAADAFEWQKIGCPMPGSAVSTAPKEKPDTSKMSKNKKKKMKKKLKKQQQLLEVQMQQIEESQIDSTMTQSASINTFPEGNPGGEGMDQTDQDNTETSDLSNSETSSLNMPSSESSNLISPISDSSNLISPTSESSNPLPNSESTVPSSDASPVIEQANITKNDSEITITESDNNNKVKEKNIVNETKTENANEKENNVEHNSTEMCQPDIIDLNIKEVESKLNVENEKKSVQEGQQNSEVVHDAGDVPMCNGFESQNGDVNTNFSSKCETAMDQEVPQEEAQDNRGNRRSHSPSSQTPSDKTDSSSGKANAARPDPVREECDIPVKIADLGNACWTYHRFTEDIQTRQYRCLEVLIGAGYGPPADIWSTACMAFELIVGDYLFEPHSGEDYSRDEDHIAHIIELLGPIPRHIALAGKYSREFFNRRGELKHILKLKPWALTEVLQEKYEWTPEEAAAFGDFIVPMLEFDPEKRATAEECLQHPWLNDV</sequence>
<feature type="compositionally biased region" description="Polar residues" evidence="10">
    <location>
        <begin position="390"/>
        <end position="405"/>
    </location>
</feature>
<dbReference type="InterPro" id="IPR017441">
    <property type="entry name" value="Protein_kinase_ATP_BS"/>
</dbReference>
<evidence type="ECO:0000256" key="9">
    <source>
        <dbReference type="PROSITE-ProRule" id="PRU10141"/>
    </source>
</evidence>
<keyword evidence="2" id="KW-0723">Serine/threonine-protein kinase</keyword>
<evidence type="ECO:0000256" key="3">
    <source>
        <dbReference type="ARBA" id="ARBA00022679"/>
    </source>
</evidence>
<dbReference type="Pfam" id="PF00069">
    <property type="entry name" value="Pkinase"/>
    <property type="match status" value="2"/>
</dbReference>
<feature type="compositionally biased region" description="Basic residues" evidence="10">
    <location>
        <begin position="266"/>
        <end position="279"/>
    </location>
</feature>
<feature type="region of interest" description="Disordered" evidence="10">
    <location>
        <begin position="293"/>
        <end position="439"/>
    </location>
</feature>
<dbReference type="FunFam" id="3.30.200.20:FF:000163">
    <property type="entry name" value="SRSF protein kinase 2 isoform X1"/>
    <property type="match status" value="1"/>
</dbReference>
<dbReference type="FunFam" id="1.10.510.10:FF:000275">
    <property type="entry name" value="SRSF protein kinase 2 isoform X3"/>
    <property type="match status" value="1"/>
</dbReference>
<feature type="compositionally biased region" description="Basic residues" evidence="10">
    <location>
        <begin position="14"/>
        <end position="24"/>
    </location>
</feature>
<dbReference type="FunFam" id="1.10.510.10:FF:000642">
    <property type="entry name" value="Serine/threonine-protein kinase srpk2"/>
    <property type="match status" value="1"/>
</dbReference>
<proteinExistence type="predicted"/>
<feature type="region of interest" description="Disordered" evidence="10">
    <location>
        <begin position="459"/>
        <end position="551"/>
    </location>
</feature>
<dbReference type="GO" id="GO:0005524">
    <property type="term" value="F:ATP binding"/>
    <property type="evidence" value="ECO:0007669"/>
    <property type="project" value="UniProtKB-UniRule"/>
</dbReference>
<dbReference type="OrthoDB" id="2649at2759"/>
<dbReference type="GO" id="GO:0000245">
    <property type="term" value="P:spliceosomal complex assembly"/>
    <property type="evidence" value="ECO:0007669"/>
    <property type="project" value="TreeGrafter"/>
</dbReference>
<feature type="compositionally biased region" description="Polar residues" evidence="10">
    <location>
        <begin position="293"/>
        <end position="310"/>
    </location>
</feature>
<keyword evidence="6 9" id="KW-0067">ATP-binding</keyword>